<evidence type="ECO:0000313" key="3">
    <source>
        <dbReference type="WBParaSite" id="BPAG_0000164501-mRNA-1"/>
    </source>
</evidence>
<keyword evidence="2" id="KW-1185">Reference proteome</keyword>
<dbReference type="Proteomes" id="UP000278627">
    <property type="component" value="Unassembled WGS sequence"/>
</dbReference>
<evidence type="ECO:0000313" key="1">
    <source>
        <dbReference type="EMBL" id="VDN82812.1"/>
    </source>
</evidence>
<sequence>MAGWVEEEWEYEMGHNLTVLSTYSSFSSSLLDRQVERKALGIYPKLPFPEKTFRNVLARLLTVGEKERKWEECRRTTPDCKPYAPLL</sequence>
<dbReference type="EMBL" id="UZAD01000142">
    <property type="protein sequence ID" value="VDN82812.1"/>
    <property type="molecule type" value="Genomic_DNA"/>
</dbReference>
<organism evidence="3">
    <name type="scientific">Brugia pahangi</name>
    <name type="common">Filarial nematode worm</name>
    <dbReference type="NCBI Taxonomy" id="6280"/>
    <lineage>
        <taxon>Eukaryota</taxon>
        <taxon>Metazoa</taxon>
        <taxon>Ecdysozoa</taxon>
        <taxon>Nematoda</taxon>
        <taxon>Chromadorea</taxon>
        <taxon>Rhabditida</taxon>
        <taxon>Spirurina</taxon>
        <taxon>Spiruromorpha</taxon>
        <taxon>Filarioidea</taxon>
        <taxon>Onchocercidae</taxon>
        <taxon>Brugia</taxon>
    </lineage>
</organism>
<gene>
    <name evidence="1" type="ORF">BPAG_LOCUS1626</name>
</gene>
<reference evidence="3" key="1">
    <citation type="submission" date="2017-02" db="UniProtKB">
        <authorList>
            <consortium name="WormBaseParasite"/>
        </authorList>
    </citation>
    <scope>IDENTIFICATION</scope>
</reference>
<evidence type="ECO:0000313" key="2">
    <source>
        <dbReference type="Proteomes" id="UP000278627"/>
    </source>
</evidence>
<name>A0A0N4T0J7_BRUPA</name>
<reference evidence="1 2" key="2">
    <citation type="submission" date="2018-11" db="EMBL/GenBank/DDBJ databases">
        <authorList>
            <consortium name="Pathogen Informatics"/>
        </authorList>
    </citation>
    <scope>NUCLEOTIDE SEQUENCE [LARGE SCALE GENOMIC DNA]</scope>
</reference>
<dbReference type="WBParaSite" id="BPAG_0000164501-mRNA-1">
    <property type="protein sequence ID" value="BPAG_0000164501-mRNA-1"/>
    <property type="gene ID" value="BPAG_0000164501"/>
</dbReference>
<dbReference type="AlphaFoldDB" id="A0A0N4T0J7"/>
<proteinExistence type="predicted"/>
<protein>
    <submittedName>
        <fullName evidence="1 3">Uncharacterized protein</fullName>
    </submittedName>
</protein>
<accession>A0A0N4T0J7</accession>